<accession>A0A174FBT1</accession>
<dbReference type="AlphaFoldDB" id="A0A174FBT1"/>
<evidence type="ECO:0000313" key="2">
    <source>
        <dbReference type="Proteomes" id="UP000095614"/>
    </source>
</evidence>
<proteinExistence type="predicted"/>
<dbReference type="EMBL" id="CZAF01000002">
    <property type="protein sequence ID" value="CUO46276.1"/>
    <property type="molecule type" value="Genomic_DNA"/>
</dbReference>
<organism evidence="1 2">
    <name type="scientific">Bacteroides uniformis</name>
    <dbReference type="NCBI Taxonomy" id="820"/>
    <lineage>
        <taxon>Bacteria</taxon>
        <taxon>Pseudomonadati</taxon>
        <taxon>Bacteroidota</taxon>
        <taxon>Bacteroidia</taxon>
        <taxon>Bacteroidales</taxon>
        <taxon>Bacteroidaceae</taxon>
        <taxon>Bacteroides</taxon>
    </lineage>
</organism>
<reference evidence="1 2" key="1">
    <citation type="submission" date="2015-09" db="EMBL/GenBank/DDBJ databases">
        <authorList>
            <consortium name="Pathogen Informatics"/>
        </authorList>
    </citation>
    <scope>NUCLEOTIDE SEQUENCE [LARGE SCALE GENOMIC DNA]</scope>
    <source>
        <strain evidence="1 2">2789STDY5834847</strain>
    </source>
</reference>
<evidence type="ECO:0000313" key="1">
    <source>
        <dbReference type="EMBL" id="CUO46276.1"/>
    </source>
</evidence>
<name>A0A174FBT1_BACUN</name>
<protein>
    <submittedName>
        <fullName evidence="1">Uncharacterized protein</fullName>
    </submittedName>
</protein>
<gene>
    <name evidence="1" type="ORF">ERS852462_00463</name>
</gene>
<sequence>MGHCSRLVCKSIDGSCYIITTQRITLHSLHHTSLDVVVVCRINLVAATEYRCHTCRQCPFPVARSIIREIAVIETCLRTESVVVIVIPDVHSGARSSHFVGAYTLLRQTVQAVVLVVRPVTGCKGTLVAVLREYQTVGIVIHHFHISRTGKLLPDTTVTSVVFVLEGILVEIGRALVHRLEHETKIAFVVIHIVSVVRFAALHLTGQYNMSHLVGEGVAHVQVFIGGLDDRKLAGSIAAVARQCACTAYAIVDAVQLRVSRTVGQIVRIDGMPAMPCGSRSVFLDGTVQRRSLVHRLAVRTRVVAIVAGRTALERSRRHILGRRDYRQPGIRGTSCNVILLQRHQIAAACRHLLQYRLERTSQAIKILHLVQIFTSRFIQHATGTHIIMAGILRRCCQCITQQRHKHIFSFHTVLSFHWGL</sequence>
<dbReference type="Proteomes" id="UP000095614">
    <property type="component" value="Unassembled WGS sequence"/>
</dbReference>